<reference evidence="2 3" key="1">
    <citation type="submission" date="2016-09" db="EMBL/GenBank/DDBJ databases">
        <title>Desulfuribacillus arsenicus sp. nov., an obligately anaerobic, dissimilatory arsenic- and antimonate-reducing bacterium isolated from anoxic sediments.</title>
        <authorList>
            <person name="Abin C.A."/>
            <person name="Hollibaugh J.T."/>
        </authorList>
    </citation>
    <scope>NUCLEOTIDE SEQUENCE [LARGE SCALE GENOMIC DNA]</scope>
    <source>
        <strain evidence="2 3">MLFW-2</strain>
    </source>
</reference>
<evidence type="ECO:0000313" key="2">
    <source>
        <dbReference type="EMBL" id="OEH85258.1"/>
    </source>
</evidence>
<dbReference type="InterPro" id="IPR050229">
    <property type="entry name" value="GlpE_sulfurtransferase"/>
</dbReference>
<protein>
    <recommendedName>
        <fullName evidence="1">Rhodanese domain-containing protein</fullName>
    </recommendedName>
</protein>
<dbReference type="PANTHER" id="PTHR43031">
    <property type="entry name" value="FAD-DEPENDENT OXIDOREDUCTASE"/>
    <property type="match status" value="1"/>
</dbReference>
<dbReference type="SMART" id="SM00450">
    <property type="entry name" value="RHOD"/>
    <property type="match status" value="1"/>
</dbReference>
<keyword evidence="3" id="KW-1185">Reference proteome</keyword>
<sequence length="99" mass="11388">MEVHTSIEAIRAKDLWKNQGYTLIDVRTPVEYQDDHIEGAILIPIDELKSRILELDKNKKYIVICRSGNRSSKACDIFIQQGFSEFYSVKGGLEAWNQV</sequence>
<evidence type="ECO:0000313" key="3">
    <source>
        <dbReference type="Proteomes" id="UP000095255"/>
    </source>
</evidence>
<dbReference type="SUPFAM" id="SSF52821">
    <property type="entry name" value="Rhodanese/Cell cycle control phosphatase"/>
    <property type="match status" value="1"/>
</dbReference>
<evidence type="ECO:0000259" key="1">
    <source>
        <dbReference type="PROSITE" id="PS50206"/>
    </source>
</evidence>
<dbReference type="PROSITE" id="PS50206">
    <property type="entry name" value="RHODANESE_3"/>
    <property type="match status" value="1"/>
</dbReference>
<dbReference type="STRING" id="1390249.BHU72_06455"/>
<dbReference type="Gene3D" id="3.40.250.10">
    <property type="entry name" value="Rhodanese-like domain"/>
    <property type="match status" value="1"/>
</dbReference>
<dbReference type="Proteomes" id="UP000095255">
    <property type="component" value="Unassembled WGS sequence"/>
</dbReference>
<accession>A0A1E5L5B7</accession>
<proteinExistence type="predicted"/>
<dbReference type="InterPro" id="IPR036873">
    <property type="entry name" value="Rhodanese-like_dom_sf"/>
</dbReference>
<dbReference type="AlphaFoldDB" id="A0A1E5L5B7"/>
<dbReference type="PANTHER" id="PTHR43031:SF1">
    <property type="entry name" value="PYRIDINE NUCLEOTIDE-DISULPHIDE OXIDOREDUCTASE"/>
    <property type="match status" value="1"/>
</dbReference>
<organism evidence="2 3">
    <name type="scientific">Desulfuribacillus stibiiarsenatis</name>
    <dbReference type="NCBI Taxonomy" id="1390249"/>
    <lineage>
        <taxon>Bacteria</taxon>
        <taxon>Bacillati</taxon>
        <taxon>Bacillota</taxon>
        <taxon>Desulfuribacillia</taxon>
        <taxon>Desulfuribacillales</taxon>
        <taxon>Desulfuribacillaceae</taxon>
        <taxon>Desulfuribacillus</taxon>
    </lineage>
</organism>
<gene>
    <name evidence="2" type="ORF">BHU72_06455</name>
</gene>
<feature type="domain" description="Rhodanese" evidence="1">
    <location>
        <begin position="17"/>
        <end position="98"/>
    </location>
</feature>
<name>A0A1E5L5B7_9FIRM</name>
<dbReference type="EMBL" id="MJAT01000033">
    <property type="protein sequence ID" value="OEH85258.1"/>
    <property type="molecule type" value="Genomic_DNA"/>
</dbReference>
<comment type="caution">
    <text evidence="2">The sequence shown here is derived from an EMBL/GenBank/DDBJ whole genome shotgun (WGS) entry which is preliminary data.</text>
</comment>
<dbReference type="CDD" id="cd00158">
    <property type="entry name" value="RHOD"/>
    <property type="match status" value="1"/>
</dbReference>
<dbReference type="InterPro" id="IPR001763">
    <property type="entry name" value="Rhodanese-like_dom"/>
</dbReference>
<dbReference type="Pfam" id="PF00581">
    <property type="entry name" value="Rhodanese"/>
    <property type="match status" value="1"/>
</dbReference>